<dbReference type="PROSITE" id="PS51192">
    <property type="entry name" value="HELICASE_ATP_BIND_1"/>
    <property type="match status" value="1"/>
</dbReference>
<dbReference type="Gene3D" id="3.10.110.10">
    <property type="entry name" value="Ubiquitin Conjugating Enzyme"/>
    <property type="match status" value="1"/>
</dbReference>
<feature type="compositionally biased region" description="Acidic residues" evidence="12">
    <location>
        <begin position="496"/>
        <end position="516"/>
    </location>
</feature>
<proteinExistence type="inferred from homology"/>
<dbReference type="InterPro" id="IPR014001">
    <property type="entry name" value="Helicase_ATP-bd"/>
</dbReference>
<dbReference type="InterPro" id="IPR007502">
    <property type="entry name" value="Helicase-assoc_dom"/>
</dbReference>
<dbReference type="FunFam" id="1.20.120.1080:FF:000002">
    <property type="entry name" value="Putative ATP-dependent RNA helicase DHX36"/>
    <property type="match status" value="1"/>
</dbReference>
<feature type="region of interest" description="Disordered" evidence="12">
    <location>
        <begin position="72"/>
        <end position="136"/>
    </location>
</feature>
<organism evidence="17 18">
    <name type="scientific">Branchiostoma lanceolatum</name>
    <name type="common">Common lancelet</name>
    <name type="synonym">Amphioxus lanceolatum</name>
    <dbReference type="NCBI Taxonomy" id="7740"/>
    <lineage>
        <taxon>Eukaryota</taxon>
        <taxon>Metazoa</taxon>
        <taxon>Chordata</taxon>
        <taxon>Cephalochordata</taxon>
        <taxon>Leptocardii</taxon>
        <taxon>Amphioxiformes</taxon>
        <taxon>Branchiostomatidae</taxon>
        <taxon>Branchiostoma</taxon>
    </lineage>
</organism>
<feature type="region of interest" description="Disordered" evidence="12">
    <location>
        <begin position="1"/>
        <end position="47"/>
    </location>
</feature>
<dbReference type="CDD" id="cd23825">
    <property type="entry name" value="RWD_DHX57"/>
    <property type="match status" value="1"/>
</dbReference>
<dbReference type="Pfam" id="PF26026">
    <property type="entry name" value="RNA_hel_CTD"/>
    <property type="match status" value="1"/>
</dbReference>
<dbReference type="InterPro" id="IPR015940">
    <property type="entry name" value="UBA"/>
</dbReference>
<accession>A0A8K0EUC5</accession>
<reference evidence="17" key="1">
    <citation type="submission" date="2022-01" db="EMBL/GenBank/DDBJ databases">
        <authorList>
            <person name="Braso-Vives M."/>
        </authorList>
    </citation>
    <scope>NUCLEOTIDE SEQUENCE</scope>
</reference>
<evidence type="ECO:0000256" key="3">
    <source>
        <dbReference type="ARBA" id="ARBA00022723"/>
    </source>
</evidence>
<dbReference type="InterPro" id="IPR001650">
    <property type="entry name" value="Helicase_C-like"/>
</dbReference>
<dbReference type="InterPro" id="IPR006575">
    <property type="entry name" value="RWD_dom"/>
</dbReference>
<evidence type="ECO:0000256" key="7">
    <source>
        <dbReference type="ARBA" id="ARBA00022806"/>
    </source>
</evidence>
<dbReference type="Pfam" id="PF00270">
    <property type="entry name" value="DEAD"/>
    <property type="match status" value="1"/>
</dbReference>
<dbReference type="PROSITE" id="PS50103">
    <property type="entry name" value="ZF_C3H1"/>
    <property type="match status" value="1"/>
</dbReference>
<dbReference type="CDD" id="cd18791">
    <property type="entry name" value="SF2_C_RHA"/>
    <property type="match status" value="1"/>
</dbReference>
<keyword evidence="5 11" id="KW-0863">Zinc-finger</keyword>
<dbReference type="Pfam" id="PF00271">
    <property type="entry name" value="Helicase_C"/>
    <property type="match status" value="1"/>
</dbReference>
<comment type="catalytic activity">
    <reaction evidence="10">
        <text>ATP + H2O = ADP + phosphate + H(+)</text>
        <dbReference type="Rhea" id="RHEA:13065"/>
        <dbReference type="ChEBI" id="CHEBI:15377"/>
        <dbReference type="ChEBI" id="CHEBI:15378"/>
        <dbReference type="ChEBI" id="CHEBI:30616"/>
        <dbReference type="ChEBI" id="CHEBI:43474"/>
        <dbReference type="ChEBI" id="CHEBI:456216"/>
        <dbReference type="EC" id="3.6.4.13"/>
    </reaction>
</comment>
<dbReference type="InterPro" id="IPR048333">
    <property type="entry name" value="HA2_WH"/>
</dbReference>
<dbReference type="Gene3D" id="1.10.8.10">
    <property type="entry name" value="DNA helicase RuvA subunit, C-terminal domain"/>
    <property type="match status" value="1"/>
</dbReference>
<comment type="similarity">
    <text evidence="1">Belongs to the DEAD box helicase family. DEAH subfamily.</text>
</comment>
<keyword evidence="4" id="KW-0547">Nucleotide-binding</keyword>
<dbReference type="Pfam" id="PF21010">
    <property type="entry name" value="HA2_C"/>
    <property type="match status" value="1"/>
</dbReference>
<dbReference type="SUPFAM" id="SSF46934">
    <property type="entry name" value="UBA-like"/>
    <property type="match status" value="1"/>
</dbReference>
<dbReference type="Gene3D" id="1.20.120.1080">
    <property type="match status" value="1"/>
</dbReference>
<dbReference type="GO" id="GO:0003723">
    <property type="term" value="F:RNA binding"/>
    <property type="evidence" value="ECO:0007669"/>
    <property type="project" value="TreeGrafter"/>
</dbReference>
<dbReference type="InterPro" id="IPR036855">
    <property type="entry name" value="Znf_CCCH_sf"/>
</dbReference>
<dbReference type="PROSITE" id="PS50030">
    <property type="entry name" value="UBA"/>
    <property type="match status" value="1"/>
</dbReference>
<dbReference type="SUPFAM" id="SSF52540">
    <property type="entry name" value="P-loop containing nucleoside triphosphate hydrolases"/>
    <property type="match status" value="1"/>
</dbReference>
<feature type="domain" description="Helicase ATP-binding" evidence="15">
    <location>
        <begin position="579"/>
        <end position="746"/>
    </location>
</feature>
<dbReference type="SMART" id="SM00490">
    <property type="entry name" value="HELICc"/>
    <property type="match status" value="1"/>
</dbReference>
<feature type="compositionally biased region" description="Basic residues" evidence="12">
    <location>
        <begin position="123"/>
        <end position="136"/>
    </location>
</feature>
<evidence type="ECO:0000256" key="2">
    <source>
        <dbReference type="ARBA" id="ARBA00012552"/>
    </source>
</evidence>
<dbReference type="SMART" id="SM00165">
    <property type="entry name" value="UBA"/>
    <property type="match status" value="1"/>
</dbReference>
<dbReference type="GO" id="GO:0005524">
    <property type="term" value="F:ATP binding"/>
    <property type="evidence" value="ECO:0007669"/>
    <property type="project" value="UniProtKB-KW"/>
</dbReference>
<protein>
    <recommendedName>
        <fullName evidence="2">RNA helicase</fullName>
        <ecNumber evidence="2">3.6.4.13</ecNumber>
    </recommendedName>
</protein>
<dbReference type="Pfam" id="PF07717">
    <property type="entry name" value="OB_NTP_bind"/>
    <property type="match status" value="1"/>
</dbReference>
<dbReference type="SUPFAM" id="SSF90229">
    <property type="entry name" value="CCCH zinc finger"/>
    <property type="match status" value="1"/>
</dbReference>
<sequence>MSGAVKRRGGKPNRGGGRFNKPTSGRGRGRGRPSLAGGGGEGRKAGASAVADGYLGDATFDYDVDDDFDFRQHHQSAGPKAGGAPSYRGRGGSSTAGVSHGGSSIAGVSRGGSSTAGVSRGFRPARGRGHHGRKVQVQRLHMTNENQDMVREMLKSLQGADLDLDEVDPEEYDELDVRMEDQYWLTDSRISVQELTSYSGSSQVNVQDEVGQARLEINRMALQRLQRYGFHVDRCVKALQANKGDVGASMEFLYNLCLTEDGIRVSENAQSEDLPSMEEALEQRRDEALALESIYDETFKEKISDKLWVLHLDLPHVKPILEVLESQKEEGRRPKFKLPERSKDSEKKSEDICKFYLKGHCRFGRRCRHSHVKPEEERPKHLIQDEVSCQSPYEVEIRFPAQCLYPYQPPIVAFTSNRIDFPTAACLNISLRLNQEAQSLAECHSPAVFSLVSVLEDEDEMWKLILGKSHRFSLQEPVISVRGASKLGSTSLSTPADDEESSDLPEGSSSEEETNGEDVKTAVVRNNKFVRPVKNLHVVKSENRKLKDRLKKKQTTSAYRSMLGERQKLPAWNEQDNILKALNDSQVLVVSGMTGCGKTTQVPQFILDEFLGSSKGGLCSIICTQPRRISATAVADRVANERVERLGNVVGYQIRLESKMSTWTRLVFCTTGVLLRRLEGDSLLEGITHIIVDEVHERSEESDFLIMVLKDLLPKRPDIRIILMSATLNADLFSMYFGNCPVIEIPGKIFPVDQYFLEDAIDFTSYVVEENSPYARSVKPSGGASKMKVSSRREFFEDVTEQLKTLEVSGVKRPKDSTPDQNLNLQEMLYRYKDLRKSVVKTLATMDFEKINNDLMEALLEWIVLGDHEYPKDGAVLVFLPGLAEITSLYEQLQSSSVFGSRSRRKFNIIPLHSSLSSEDQQKVFFKPKEGTTKIVLSTNIAETSITIDDVVFVIDAGRMKEKRYDHTKGMESLEVTWVSKANALQRKGRAGRVASGVCFHLFTSHSFDHIFREQQVPEIQRAPLEQLLLRIKILDIFKDQELQRVLSRTLEPPDPTSIETAIARLQDLGALNRDQDLTPLGYHLAQLPVDVRIGKLMLFGAIFRCLDPVLTIAASLSFRSPFVAPFDKRDDADKKKQEFAIGNSDHLTLLNAYKGWTTSLKHGSYAGYRYSMENFLSIKTLKEIVSMKQQFTELLSSIGFVKEGLTARQIERSGNSNDPDGIITAAGEETNLNANNQQLVAAMMCAALYPNVVQVLTPESKYSLTSAGAVPKAPKPEELRFKTRDDGYVFVHPSSVNFQVRHYESPYLVYHEKIKTSKIYIRDCSMVSVYPLLLFGGGNLRIDLEAGNFVISLDDGWIRFIASSHEVAELVRELRLELDQLMADKIENPNMDLCNCPRGSRIIDTIVKLITTQ</sequence>
<dbReference type="GO" id="GO:0008270">
    <property type="term" value="F:zinc ion binding"/>
    <property type="evidence" value="ECO:0007669"/>
    <property type="project" value="UniProtKB-KW"/>
</dbReference>
<dbReference type="EC" id="3.6.4.13" evidence="2"/>
<keyword evidence="9" id="KW-0067">ATP-binding</keyword>
<evidence type="ECO:0000313" key="17">
    <source>
        <dbReference type="EMBL" id="CAH1263039.1"/>
    </source>
</evidence>
<evidence type="ECO:0000256" key="8">
    <source>
        <dbReference type="ARBA" id="ARBA00022833"/>
    </source>
</evidence>
<keyword evidence="7" id="KW-0347">Helicase</keyword>
<dbReference type="PROSITE" id="PS51194">
    <property type="entry name" value="HELICASE_CTER"/>
    <property type="match status" value="1"/>
</dbReference>
<keyword evidence="6" id="KW-0378">Hydrolase</keyword>
<evidence type="ECO:0000256" key="12">
    <source>
        <dbReference type="SAM" id="MobiDB-lite"/>
    </source>
</evidence>
<dbReference type="SMART" id="SM00487">
    <property type="entry name" value="DEXDc"/>
    <property type="match status" value="1"/>
</dbReference>
<dbReference type="FunFam" id="3.40.50.300:FF:000284">
    <property type="entry name" value="probable ATP-dependent RNA helicase YTHDC2"/>
    <property type="match status" value="1"/>
</dbReference>
<feature type="domain" description="C3H1-type" evidence="14">
    <location>
        <begin position="347"/>
        <end position="374"/>
    </location>
</feature>
<evidence type="ECO:0000256" key="6">
    <source>
        <dbReference type="ARBA" id="ARBA00022801"/>
    </source>
</evidence>
<dbReference type="OrthoDB" id="5600252at2759"/>
<dbReference type="InterPro" id="IPR009060">
    <property type="entry name" value="UBA-like_sf"/>
</dbReference>
<evidence type="ECO:0000256" key="11">
    <source>
        <dbReference type="PROSITE-ProRule" id="PRU00723"/>
    </source>
</evidence>
<evidence type="ECO:0000259" key="15">
    <source>
        <dbReference type="PROSITE" id="PS51192"/>
    </source>
</evidence>
<feature type="zinc finger region" description="C3H1-type" evidence="11">
    <location>
        <begin position="347"/>
        <end position="374"/>
    </location>
</feature>
<evidence type="ECO:0000256" key="10">
    <source>
        <dbReference type="ARBA" id="ARBA00047984"/>
    </source>
</evidence>
<feature type="region of interest" description="Disordered" evidence="12">
    <location>
        <begin position="488"/>
        <end position="520"/>
    </location>
</feature>
<feature type="compositionally biased region" description="Basic residues" evidence="12">
    <location>
        <begin position="1"/>
        <end position="11"/>
    </location>
</feature>
<dbReference type="GO" id="GO:0016787">
    <property type="term" value="F:hydrolase activity"/>
    <property type="evidence" value="ECO:0007669"/>
    <property type="project" value="UniProtKB-KW"/>
</dbReference>
<dbReference type="InterPro" id="IPR000571">
    <property type="entry name" value="Znf_CCCH"/>
</dbReference>
<dbReference type="SMART" id="SM00356">
    <property type="entry name" value="ZnF_C3H1"/>
    <property type="match status" value="1"/>
</dbReference>
<keyword evidence="18" id="KW-1185">Reference proteome</keyword>
<evidence type="ECO:0000259" key="14">
    <source>
        <dbReference type="PROSITE" id="PS50103"/>
    </source>
</evidence>
<dbReference type="Gene3D" id="3.40.50.300">
    <property type="entry name" value="P-loop containing nucleotide triphosphate hydrolases"/>
    <property type="match status" value="2"/>
</dbReference>
<dbReference type="Pfam" id="PF04408">
    <property type="entry name" value="WHD_HA2"/>
    <property type="match status" value="1"/>
</dbReference>
<keyword evidence="3 11" id="KW-0479">Metal-binding</keyword>
<dbReference type="Proteomes" id="UP000838412">
    <property type="component" value="Chromosome 4"/>
</dbReference>
<dbReference type="InterPro" id="IPR011545">
    <property type="entry name" value="DEAD/DEAH_box_helicase_dom"/>
</dbReference>
<dbReference type="PANTHER" id="PTHR18934">
    <property type="entry name" value="ATP-DEPENDENT RNA HELICASE"/>
    <property type="match status" value="1"/>
</dbReference>
<evidence type="ECO:0000256" key="9">
    <source>
        <dbReference type="ARBA" id="ARBA00022840"/>
    </source>
</evidence>
<dbReference type="GO" id="GO:0003724">
    <property type="term" value="F:RNA helicase activity"/>
    <property type="evidence" value="ECO:0007669"/>
    <property type="project" value="UniProtKB-EC"/>
</dbReference>
<evidence type="ECO:0000256" key="1">
    <source>
        <dbReference type="ARBA" id="ARBA00008792"/>
    </source>
</evidence>
<name>A0A8K0EUC5_BRALA</name>
<dbReference type="EMBL" id="OV696689">
    <property type="protein sequence ID" value="CAH1263039.1"/>
    <property type="molecule type" value="Genomic_DNA"/>
</dbReference>
<dbReference type="InterPro" id="IPR059023">
    <property type="entry name" value="RNA_hel_CTD"/>
</dbReference>
<evidence type="ECO:0000259" key="13">
    <source>
        <dbReference type="PROSITE" id="PS50030"/>
    </source>
</evidence>
<keyword evidence="8 11" id="KW-0862">Zinc</keyword>
<feature type="domain" description="Helicase C-terminal" evidence="16">
    <location>
        <begin position="859"/>
        <end position="1036"/>
    </location>
</feature>
<dbReference type="InterPro" id="IPR016135">
    <property type="entry name" value="UBQ-conjugating_enzyme/RWD"/>
</dbReference>
<dbReference type="PANTHER" id="PTHR18934:SF145">
    <property type="entry name" value="ATP-DEPENDENT RNA HELICASE DHX57-RELATED"/>
    <property type="match status" value="1"/>
</dbReference>
<dbReference type="InterPro" id="IPR027417">
    <property type="entry name" value="P-loop_NTPase"/>
</dbReference>
<dbReference type="FunFam" id="3.40.50.300:FF:003204">
    <property type="entry name" value="RNA helicase, putative"/>
    <property type="match status" value="1"/>
</dbReference>
<evidence type="ECO:0000259" key="16">
    <source>
        <dbReference type="PROSITE" id="PS51194"/>
    </source>
</evidence>
<gene>
    <name evidence="17" type="primary">DHX57</name>
    <name evidence="17" type="ORF">BLAG_LOCUS17853</name>
</gene>
<dbReference type="InterPro" id="IPR011709">
    <property type="entry name" value="DEAD-box_helicase_OB_fold"/>
</dbReference>
<feature type="domain" description="UBA" evidence="13">
    <location>
        <begin position="216"/>
        <end position="256"/>
    </location>
</feature>
<dbReference type="SMART" id="SM00847">
    <property type="entry name" value="HA2"/>
    <property type="match status" value="1"/>
</dbReference>
<dbReference type="Pfam" id="PF05773">
    <property type="entry name" value="RWD"/>
    <property type="match status" value="1"/>
</dbReference>
<evidence type="ECO:0000313" key="18">
    <source>
        <dbReference type="Proteomes" id="UP000838412"/>
    </source>
</evidence>
<evidence type="ECO:0000256" key="4">
    <source>
        <dbReference type="ARBA" id="ARBA00022741"/>
    </source>
</evidence>
<evidence type="ECO:0000256" key="5">
    <source>
        <dbReference type="ARBA" id="ARBA00022771"/>
    </source>
</evidence>